<dbReference type="SUPFAM" id="SSF116734">
    <property type="entry name" value="DNA methylase specificity domain"/>
    <property type="match status" value="2"/>
</dbReference>
<dbReference type="CDD" id="cd17246">
    <property type="entry name" value="RMtype1_S_SonII-TRD2-CR2_like"/>
    <property type="match status" value="1"/>
</dbReference>
<dbReference type="InterPro" id="IPR000055">
    <property type="entry name" value="Restrct_endonuc_typeI_TRD"/>
</dbReference>
<evidence type="ECO:0000256" key="3">
    <source>
        <dbReference type="ARBA" id="ARBA00023125"/>
    </source>
</evidence>
<dbReference type="InterPro" id="IPR044946">
    <property type="entry name" value="Restrct_endonuc_typeI_TRD_sf"/>
</dbReference>
<dbReference type="Gene3D" id="3.90.220.20">
    <property type="entry name" value="DNA methylase specificity domains"/>
    <property type="match status" value="2"/>
</dbReference>
<organism evidence="5 6">
    <name type="scientific">Stieleria maiorica</name>
    <dbReference type="NCBI Taxonomy" id="2795974"/>
    <lineage>
        <taxon>Bacteria</taxon>
        <taxon>Pseudomonadati</taxon>
        <taxon>Planctomycetota</taxon>
        <taxon>Planctomycetia</taxon>
        <taxon>Pirellulales</taxon>
        <taxon>Pirellulaceae</taxon>
        <taxon>Stieleria</taxon>
    </lineage>
</organism>
<protein>
    <submittedName>
        <fullName evidence="5">Type I restriction modification DNA specificity domain protein</fullName>
    </submittedName>
</protein>
<dbReference type="AlphaFoldDB" id="A0A5B9MDD5"/>
<evidence type="ECO:0000313" key="6">
    <source>
        <dbReference type="Proteomes" id="UP000321353"/>
    </source>
</evidence>
<sequence length="460" mass="51412">MAAEIIEKSLHLPVGNELIPPHWKWYRLDDTCENVFDCPHSTPKKANVGPLMARTQDIMTGVFRVEQAQTVSEATYAERIKRAEPSRGDLMYSREGTYFGIAAEVPPATRVCLGQRMVLIRPNPELVDFRFLRHWLNSPVMAAHIHGYRDGSVAERLNLPTIRALPTLIPPLQEQRAIASILGTLDDKIELNRRMNETLESMARAIFKSWFVDFDPVRAKMDGRQPTGMDADTASLFPDSLEHVDGIAFPAKWKLCPVSEAIEVNPKRRLAKGQMAPYLDMKSMPTGGHHPTEWISREFNSGTRFINGDTLLARITPCLENGKTAFVDFLAEDEIGWGSTEYIVLRSRPPLPLGFSYYLARSDEFRTHAINNMTGSSGRQRVPTDCFHQFLLSVPDQAVSDAFGKTIAPSMERIKANCEESRTLAALRDTLLPKLLSGEIRVGEAEQSFADSLSVASAPS</sequence>
<evidence type="ECO:0000256" key="2">
    <source>
        <dbReference type="ARBA" id="ARBA00022747"/>
    </source>
</evidence>
<keyword evidence="3" id="KW-0238">DNA-binding</keyword>
<dbReference type="EMBL" id="CP036264">
    <property type="protein sequence ID" value="QEF98793.1"/>
    <property type="molecule type" value="Genomic_DNA"/>
</dbReference>
<gene>
    <name evidence="5" type="ORF">Mal15_28490</name>
</gene>
<evidence type="ECO:0000313" key="5">
    <source>
        <dbReference type="EMBL" id="QEF98793.1"/>
    </source>
</evidence>
<dbReference type="Pfam" id="PF01420">
    <property type="entry name" value="Methylase_S"/>
    <property type="match status" value="1"/>
</dbReference>
<evidence type="ECO:0000259" key="4">
    <source>
        <dbReference type="Pfam" id="PF01420"/>
    </source>
</evidence>
<dbReference type="RefSeq" id="WP_147868284.1">
    <property type="nucleotide sequence ID" value="NZ_CP036264.1"/>
</dbReference>
<dbReference type="PANTHER" id="PTHR30408">
    <property type="entry name" value="TYPE-1 RESTRICTION ENZYME ECOKI SPECIFICITY PROTEIN"/>
    <property type="match status" value="1"/>
</dbReference>
<dbReference type="Proteomes" id="UP000321353">
    <property type="component" value="Chromosome"/>
</dbReference>
<dbReference type="REBASE" id="356748">
    <property type="entry name" value="S.PbaMal15ORF28500P"/>
</dbReference>
<dbReference type="KEGG" id="smam:Mal15_28490"/>
<proteinExistence type="inferred from homology"/>
<keyword evidence="6" id="KW-1185">Reference proteome</keyword>
<name>A0A5B9MDD5_9BACT</name>
<dbReference type="CDD" id="cd17260">
    <property type="entry name" value="RMtype1_S_EcoEI-TRD1-CR1_like"/>
    <property type="match status" value="1"/>
</dbReference>
<dbReference type="GO" id="GO:0009307">
    <property type="term" value="P:DNA restriction-modification system"/>
    <property type="evidence" value="ECO:0007669"/>
    <property type="project" value="UniProtKB-KW"/>
</dbReference>
<dbReference type="PANTHER" id="PTHR30408:SF13">
    <property type="entry name" value="TYPE I RESTRICTION ENZYME HINDI SPECIFICITY SUBUNIT"/>
    <property type="match status" value="1"/>
</dbReference>
<accession>A0A5B9MDD5</accession>
<reference evidence="5 6" key="1">
    <citation type="submission" date="2019-02" db="EMBL/GenBank/DDBJ databases">
        <title>Planctomycetal bacteria perform biofilm scaping via a novel small molecule.</title>
        <authorList>
            <person name="Jeske O."/>
            <person name="Boedeker C."/>
            <person name="Wiegand S."/>
            <person name="Breitling P."/>
            <person name="Kallscheuer N."/>
            <person name="Jogler M."/>
            <person name="Rohde M."/>
            <person name="Petersen J."/>
            <person name="Medema M.H."/>
            <person name="Surup F."/>
            <person name="Jogler C."/>
        </authorList>
    </citation>
    <scope>NUCLEOTIDE SEQUENCE [LARGE SCALE GENOMIC DNA]</scope>
    <source>
        <strain evidence="5 6">Mal15</strain>
    </source>
</reference>
<dbReference type="InterPro" id="IPR052021">
    <property type="entry name" value="Type-I_RS_S_subunit"/>
</dbReference>
<comment type="similarity">
    <text evidence="1">Belongs to the type-I restriction system S methylase family.</text>
</comment>
<feature type="domain" description="Type I restriction modification DNA specificity" evidence="4">
    <location>
        <begin position="110"/>
        <end position="200"/>
    </location>
</feature>
<keyword evidence="2" id="KW-0680">Restriction system</keyword>
<dbReference type="GO" id="GO:0003677">
    <property type="term" value="F:DNA binding"/>
    <property type="evidence" value="ECO:0007669"/>
    <property type="project" value="UniProtKB-KW"/>
</dbReference>
<evidence type="ECO:0000256" key="1">
    <source>
        <dbReference type="ARBA" id="ARBA00010923"/>
    </source>
</evidence>